<proteinExistence type="predicted"/>
<reference evidence="1" key="1">
    <citation type="submission" date="2021-06" db="EMBL/GenBank/DDBJ databases">
        <authorList>
            <person name="Kallberg Y."/>
            <person name="Tangrot J."/>
            <person name="Rosling A."/>
        </authorList>
    </citation>
    <scope>NUCLEOTIDE SEQUENCE</scope>
    <source>
        <strain evidence="1">IL203A</strain>
    </source>
</reference>
<sequence length="145" mass="16907">MAVERKFIKSFEYESFENWQLIGKGGFGTVFSAYSKDTDQIVALKRLHYCPTSDNEDSFDEFAREVKNITKVDHHICIIRFFGITQDPTNKLHYMVLQFANNGDLRSYLHEHFSELNWSTKIKMAKEISSGINCLHNANIIHRDL</sequence>
<gene>
    <name evidence="1" type="ORF">DHETER_LOCUS11989</name>
</gene>
<protein>
    <submittedName>
        <fullName evidence="1">796_t:CDS:1</fullName>
    </submittedName>
</protein>
<organism evidence="1 2">
    <name type="scientific">Dentiscutata heterogama</name>
    <dbReference type="NCBI Taxonomy" id="1316150"/>
    <lineage>
        <taxon>Eukaryota</taxon>
        <taxon>Fungi</taxon>
        <taxon>Fungi incertae sedis</taxon>
        <taxon>Mucoromycota</taxon>
        <taxon>Glomeromycotina</taxon>
        <taxon>Glomeromycetes</taxon>
        <taxon>Diversisporales</taxon>
        <taxon>Gigasporaceae</taxon>
        <taxon>Dentiscutata</taxon>
    </lineage>
</organism>
<keyword evidence="2" id="KW-1185">Reference proteome</keyword>
<dbReference type="EMBL" id="CAJVPU010028073">
    <property type="protein sequence ID" value="CAG8705804.1"/>
    <property type="molecule type" value="Genomic_DNA"/>
</dbReference>
<name>A0ACA9PJR1_9GLOM</name>
<feature type="non-terminal residue" evidence="1">
    <location>
        <position position="145"/>
    </location>
</feature>
<accession>A0ACA9PJR1</accession>
<dbReference type="Proteomes" id="UP000789702">
    <property type="component" value="Unassembled WGS sequence"/>
</dbReference>
<evidence type="ECO:0000313" key="2">
    <source>
        <dbReference type="Proteomes" id="UP000789702"/>
    </source>
</evidence>
<evidence type="ECO:0000313" key="1">
    <source>
        <dbReference type="EMBL" id="CAG8705804.1"/>
    </source>
</evidence>
<comment type="caution">
    <text evidence="1">The sequence shown here is derived from an EMBL/GenBank/DDBJ whole genome shotgun (WGS) entry which is preliminary data.</text>
</comment>